<dbReference type="SUPFAM" id="SSF56112">
    <property type="entry name" value="Protein kinase-like (PK-like)"/>
    <property type="match status" value="1"/>
</dbReference>
<dbReference type="AlphaFoldDB" id="A0AAW1NQC4"/>
<dbReference type="PROSITE" id="PS00107">
    <property type="entry name" value="PROTEIN_KINASE_ATP"/>
    <property type="match status" value="1"/>
</dbReference>
<dbReference type="GO" id="GO:0004674">
    <property type="term" value="F:protein serine/threonine kinase activity"/>
    <property type="evidence" value="ECO:0007669"/>
    <property type="project" value="UniProtKB-KW"/>
</dbReference>
<dbReference type="PROSITE" id="PS00108">
    <property type="entry name" value="PROTEIN_KINASE_ST"/>
    <property type="match status" value="1"/>
</dbReference>
<dbReference type="InterPro" id="IPR051681">
    <property type="entry name" value="Ser/Thr_Kinases-Pseudokinases"/>
</dbReference>
<comment type="caution">
    <text evidence="8">The sequence shown here is derived from an EMBL/GenBank/DDBJ whole genome shotgun (WGS) entry which is preliminary data.</text>
</comment>
<dbReference type="InterPro" id="IPR008271">
    <property type="entry name" value="Ser/Thr_kinase_AS"/>
</dbReference>
<feature type="binding site" evidence="5">
    <location>
        <position position="45"/>
    </location>
    <ligand>
        <name>ATP</name>
        <dbReference type="ChEBI" id="CHEBI:30616"/>
    </ligand>
</feature>
<dbReference type="InterPro" id="IPR000719">
    <property type="entry name" value="Prot_kinase_dom"/>
</dbReference>
<keyword evidence="6" id="KW-0723">Serine/threonine-protein kinase</keyword>
<dbReference type="PROSITE" id="PS50011">
    <property type="entry name" value="PROTEIN_KINASE_DOM"/>
    <property type="match status" value="1"/>
</dbReference>
<comment type="similarity">
    <text evidence="6">Belongs to the protein kinase superfamily.</text>
</comment>
<evidence type="ECO:0000256" key="2">
    <source>
        <dbReference type="ARBA" id="ARBA00022741"/>
    </source>
</evidence>
<organism evidence="8 9">
    <name type="scientific">Symbiochloris irregularis</name>
    <dbReference type="NCBI Taxonomy" id="706552"/>
    <lineage>
        <taxon>Eukaryota</taxon>
        <taxon>Viridiplantae</taxon>
        <taxon>Chlorophyta</taxon>
        <taxon>core chlorophytes</taxon>
        <taxon>Trebouxiophyceae</taxon>
        <taxon>Trebouxiales</taxon>
        <taxon>Trebouxiaceae</taxon>
        <taxon>Symbiochloris</taxon>
    </lineage>
</organism>
<evidence type="ECO:0000256" key="5">
    <source>
        <dbReference type="PROSITE-ProRule" id="PRU10141"/>
    </source>
</evidence>
<dbReference type="PANTHER" id="PTHR44329">
    <property type="entry name" value="SERINE/THREONINE-PROTEIN KINASE TNNI3K-RELATED"/>
    <property type="match status" value="1"/>
</dbReference>
<dbReference type="InterPro" id="IPR017441">
    <property type="entry name" value="Protein_kinase_ATP_BS"/>
</dbReference>
<dbReference type="InterPro" id="IPR011009">
    <property type="entry name" value="Kinase-like_dom_sf"/>
</dbReference>
<gene>
    <name evidence="8" type="ORF">WJX73_010306</name>
</gene>
<proteinExistence type="inferred from homology"/>
<evidence type="ECO:0000256" key="4">
    <source>
        <dbReference type="ARBA" id="ARBA00022840"/>
    </source>
</evidence>
<reference evidence="8 9" key="1">
    <citation type="journal article" date="2024" name="Nat. Commun.">
        <title>Phylogenomics reveals the evolutionary origins of lichenization in chlorophyte algae.</title>
        <authorList>
            <person name="Puginier C."/>
            <person name="Libourel C."/>
            <person name="Otte J."/>
            <person name="Skaloud P."/>
            <person name="Haon M."/>
            <person name="Grisel S."/>
            <person name="Petersen M."/>
            <person name="Berrin J.G."/>
            <person name="Delaux P.M."/>
            <person name="Dal Grande F."/>
            <person name="Keller J."/>
        </authorList>
    </citation>
    <scope>NUCLEOTIDE SEQUENCE [LARGE SCALE GENOMIC DNA]</scope>
    <source>
        <strain evidence="8 9">SAG 2036</strain>
    </source>
</reference>
<evidence type="ECO:0000313" key="9">
    <source>
        <dbReference type="Proteomes" id="UP001465755"/>
    </source>
</evidence>
<dbReference type="Pfam" id="PF00069">
    <property type="entry name" value="Pkinase"/>
    <property type="match status" value="1"/>
</dbReference>
<keyword evidence="3" id="KW-0418">Kinase</keyword>
<evidence type="ECO:0000256" key="1">
    <source>
        <dbReference type="ARBA" id="ARBA00022679"/>
    </source>
</evidence>
<name>A0AAW1NQC4_9CHLO</name>
<evidence type="ECO:0000313" key="8">
    <source>
        <dbReference type="EMBL" id="KAK9793506.1"/>
    </source>
</evidence>
<dbReference type="GO" id="GO:0005524">
    <property type="term" value="F:ATP binding"/>
    <property type="evidence" value="ECO:0007669"/>
    <property type="project" value="UniProtKB-UniRule"/>
</dbReference>
<evidence type="ECO:0000256" key="3">
    <source>
        <dbReference type="ARBA" id="ARBA00022777"/>
    </source>
</evidence>
<dbReference type="Gene3D" id="1.10.510.10">
    <property type="entry name" value="Transferase(Phosphotransferase) domain 1"/>
    <property type="match status" value="2"/>
</dbReference>
<keyword evidence="2 5" id="KW-0547">Nucleotide-binding</keyword>
<accession>A0AAW1NQC4</accession>
<dbReference type="Proteomes" id="UP001465755">
    <property type="component" value="Unassembled WGS sequence"/>
</dbReference>
<protein>
    <recommendedName>
        <fullName evidence="7">Protein kinase domain-containing protein</fullName>
    </recommendedName>
</protein>
<keyword evidence="9" id="KW-1185">Reference proteome</keyword>
<dbReference type="EMBL" id="JALJOQ010000149">
    <property type="protein sequence ID" value="KAK9793506.1"/>
    <property type="molecule type" value="Genomic_DNA"/>
</dbReference>
<sequence>MRHYDGEKKNTVCEHEDGSPVKLGQGGFGAVYKALQDGVRIVAVKISNNDISLKTSRNNNAFWREIELIASCRDRNILQFYGAAVNGPEVLLVTEFCDRGDLYHAISDQETEHVEGELCWYNRGKGIALDVARGLFSLHSRRIVHLDVKSLNVLLTQEYLAKVADVGVTIAADIWSFGVIMWELLTGERPRRGLYRDPLVPEEGPASAVELMRACMEEDPLLRPTAGEIVTILQRSD</sequence>
<dbReference type="PIRSF" id="PIRSF000654">
    <property type="entry name" value="Integrin-linked_kinase"/>
    <property type="match status" value="1"/>
</dbReference>
<dbReference type="SMART" id="SM00220">
    <property type="entry name" value="S_TKc"/>
    <property type="match status" value="1"/>
</dbReference>
<evidence type="ECO:0000256" key="6">
    <source>
        <dbReference type="RuleBase" id="RU000304"/>
    </source>
</evidence>
<keyword evidence="4 5" id="KW-0067">ATP-binding</keyword>
<keyword evidence="1" id="KW-0808">Transferase</keyword>
<evidence type="ECO:0000259" key="7">
    <source>
        <dbReference type="PROSITE" id="PS50011"/>
    </source>
</evidence>
<feature type="domain" description="Protein kinase" evidence="7">
    <location>
        <begin position="17"/>
        <end position="237"/>
    </location>
</feature>